<dbReference type="Gene3D" id="3.40.190.80">
    <property type="match status" value="1"/>
</dbReference>
<reference evidence="3" key="1">
    <citation type="journal article" date="2019" name="Int. J. Syst. Evol. Microbiol.">
        <title>The Global Catalogue of Microorganisms (GCM) 10K type strain sequencing project: providing services to taxonomists for standard genome sequencing and annotation.</title>
        <authorList>
            <consortium name="The Broad Institute Genomics Platform"/>
            <consortium name="The Broad Institute Genome Sequencing Center for Infectious Disease"/>
            <person name="Wu L."/>
            <person name="Ma J."/>
        </authorList>
    </citation>
    <scope>NUCLEOTIDE SEQUENCE [LARGE SCALE GENOMIC DNA]</scope>
    <source>
        <strain evidence="3">CGMCC 4.7181</strain>
    </source>
</reference>
<dbReference type="Gene3D" id="3.30.540.10">
    <property type="entry name" value="Fructose-1,6-Bisphosphatase, subunit A, domain 1"/>
    <property type="match status" value="1"/>
</dbReference>
<evidence type="ECO:0000259" key="1">
    <source>
        <dbReference type="PROSITE" id="PS51704"/>
    </source>
</evidence>
<protein>
    <recommendedName>
        <fullName evidence="1">GP-PDE domain-containing protein</fullName>
    </recommendedName>
</protein>
<dbReference type="RefSeq" id="WP_188700490.1">
    <property type="nucleotide sequence ID" value="NZ_BMMQ01000003.1"/>
</dbReference>
<dbReference type="Proteomes" id="UP000638043">
    <property type="component" value="Unassembled WGS sequence"/>
</dbReference>
<dbReference type="Gene3D" id="3.20.20.190">
    <property type="entry name" value="Phosphatidylinositol (PI) phosphodiesterase"/>
    <property type="match status" value="1"/>
</dbReference>
<sequence>MSPRYVAHRGAHSASAPENTLAAIRAAVELGADVVEIDVRVTRDGEVVLLHDETLERIWGDPRRVAELTLAEVREFGGGARRIPTLAEALAALRGAGVPLLIDMDHEDPALPSVAVVRGAGAENDVEWCGATPAMRLVRAAMPEAVIHQAWYTAEPPSPAELAELAPAFVNAQHLLVGPAFLDAVHAAGARAACWTVDDPAQAAHLAALGVDSLTSNDLASVRGAVADEPGRRLTIVEELAGHAAEIVARARREGVGTVDTKTSPADHVTEVDRGVERWVRAVIGAQFPEHDMVGEEYGGASSEGRPCWYLDPVDGTANLANGVPWTSFSLALVEDGRPVVGAVLDPIGGVPIVAAEGRGAWRAGERLAIADAAGADPLSGRIVMTELAGADPWPGFVPLLEELAARHCTTRVPGSGTATLAGVALGRGVAAMVHRYNPIDHAAAILVVAEAGGAVLDDRGSATLRPSAAPVFTGAVSAAAALADAYAATRPSASRIV</sequence>
<dbReference type="EMBL" id="BMMQ01000003">
    <property type="protein sequence ID" value="GGO62187.1"/>
    <property type="molecule type" value="Genomic_DNA"/>
</dbReference>
<dbReference type="InterPro" id="IPR000760">
    <property type="entry name" value="Inositol_monophosphatase-like"/>
</dbReference>
<comment type="caution">
    <text evidence="2">The sequence shown here is derived from an EMBL/GenBank/DDBJ whole genome shotgun (WGS) entry which is preliminary data.</text>
</comment>
<dbReference type="PANTHER" id="PTHR46211">
    <property type="entry name" value="GLYCEROPHOSPHORYL DIESTER PHOSPHODIESTERASE"/>
    <property type="match status" value="1"/>
</dbReference>
<dbReference type="PANTHER" id="PTHR46211:SF1">
    <property type="entry name" value="GLYCEROPHOSPHODIESTER PHOSPHODIESTERASE, CYTOPLASMIC"/>
    <property type="match status" value="1"/>
</dbReference>
<evidence type="ECO:0000313" key="3">
    <source>
        <dbReference type="Proteomes" id="UP000638043"/>
    </source>
</evidence>
<name>A0ABQ2N0B2_9MICO</name>
<accession>A0ABQ2N0B2</accession>
<keyword evidence="3" id="KW-1185">Reference proteome</keyword>
<dbReference type="InterPro" id="IPR030395">
    <property type="entry name" value="GP_PDE_dom"/>
</dbReference>
<organism evidence="2 3">
    <name type="scientific">Microbacterium nanhaiense</name>
    <dbReference type="NCBI Taxonomy" id="1301026"/>
    <lineage>
        <taxon>Bacteria</taxon>
        <taxon>Bacillati</taxon>
        <taxon>Actinomycetota</taxon>
        <taxon>Actinomycetes</taxon>
        <taxon>Micrococcales</taxon>
        <taxon>Microbacteriaceae</taxon>
        <taxon>Microbacterium</taxon>
    </lineage>
</organism>
<dbReference type="PRINTS" id="PR00377">
    <property type="entry name" value="IMPHPHTASES"/>
</dbReference>
<dbReference type="InterPro" id="IPR017946">
    <property type="entry name" value="PLC-like_Pdiesterase_TIM-brl"/>
</dbReference>
<dbReference type="Pfam" id="PF03009">
    <property type="entry name" value="GDPD"/>
    <property type="match status" value="1"/>
</dbReference>
<dbReference type="SUPFAM" id="SSF56655">
    <property type="entry name" value="Carbohydrate phosphatase"/>
    <property type="match status" value="1"/>
</dbReference>
<dbReference type="SUPFAM" id="SSF51695">
    <property type="entry name" value="PLC-like phosphodiesterases"/>
    <property type="match status" value="1"/>
</dbReference>
<feature type="domain" description="GP-PDE" evidence="1">
    <location>
        <begin position="3"/>
        <end position="226"/>
    </location>
</feature>
<dbReference type="PROSITE" id="PS51704">
    <property type="entry name" value="GP_PDE"/>
    <property type="match status" value="1"/>
</dbReference>
<proteinExistence type="predicted"/>
<gene>
    <name evidence="2" type="ORF">GCM10010910_11680</name>
</gene>
<dbReference type="Pfam" id="PF00459">
    <property type="entry name" value="Inositol_P"/>
    <property type="match status" value="1"/>
</dbReference>
<evidence type="ECO:0000313" key="2">
    <source>
        <dbReference type="EMBL" id="GGO62187.1"/>
    </source>
</evidence>